<evidence type="ECO:0000256" key="1">
    <source>
        <dbReference type="ARBA" id="ARBA00004370"/>
    </source>
</evidence>
<dbReference type="InterPro" id="IPR051809">
    <property type="entry name" value="Plant_receptor-like_S/T_kinase"/>
</dbReference>
<dbReference type="PANTHER" id="PTHR27008:SF593">
    <property type="entry name" value="OS02G0615800 PROTEIN"/>
    <property type="match status" value="1"/>
</dbReference>
<evidence type="ECO:0000256" key="2">
    <source>
        <dbReference type="ARBA" id="ARBA00022614"/>
    </source>
</evidence>
<dbReference type="EMBL" id="JAYMYS010000003">
    <property type="protein sequence ID" value="KAK7401055.1"/>
    <property type="molecule type" value="Genomic_DNA"/>
</dbReference>
<comment type="subcellular location">
    <subcellularLocation>
        <location evidence="1">Membrane</location>
    </subcellularLocation>
</comment>
<reference evidence="8 9" key="1">
    <citation type="submission" date="2024-01" db="EMBL/GenBank/DDBJ databases">
        <title>The genomes of 5 underutilized Papilionoideae crops provide insights into root nodulation and disease resistanc.</title>
        <authorList>
            <person name="Jiang F."/>
        </authorList>
    </citation>
    <scope>NUCLEOTIDE SEQUENCE [LARGE SCALE GENOMIC DNA]</scope>
    <source>
        <strain evidence="8">DUOXIRENSHENG_FW03</strain>
        <tissue evidence="8">Leaves</tissue>
    </source>
</reference>
<dbReference type="AlphaFoldDB" id="A0AAN9SQM9"/>
<dbReference type="Gene3D" id="3.30.200.20">
    <property type="entry name" value="Phosphorylase Kinase, domain 1"/>
    <property type="match status" value="1"/>
</dbReference>
<evidence type="ECO:0000256" key="3">
    <source>
        <dbReference type="ARBA" id="ARBA00022692"/>
    </source>
</evidence>
<dbReference type="InterPro" id="IPR032675">
    <property type="entry name" value="LRR_dom_sf"/>
</dbReference>
<dbReference type="Gene3D" id="3.80.10.10">
    <property type="entry name" value="Ribonuclease Inhibitor"/>
    <property type="match status" value="1"/>
</dbReference>
<evidence type="ECO:0000313" key="8">
    <source>
        <dbReference type="EMBL" id="KAK7401055.1"/>
    </source>
</evidence>
<evidence type="ECO:0000256" key="4">
    <source>
        <dbReference type="ARBA" id="ARBA00022737"/>
    </source>
</evidence>
<protein>
    <submittedName>
        <fullName evidence="8">Uncharacterized protein</fullName>
    </submittedName>
</protein>
<keyword evidence="5 7" id="KW-1133">Transmembrane helix</keyword>
<sequence length="176" mass="19635">MLRIAQKSIKAIPEGFANLSNLVYLNLFFNQLEGLVPKTGLLAHINASSMMENQNLCGAKFLSPCRETKHSLSKKSIAIIASLGSLAMLLLPVFVIPILNREPNSAIQYSSTLTLERFTTKELENATRFFNPDSIISVNSLITVYKVKMEDGQVVAVKNNNSLQILTRSWREKPRP</sequence>
<evidence type="ECO:0000256" key="5">
    <source>
        <dbReference type="ARBA" id="ARBA00022989"/>
    </source>
</evidence>
<evidence type="ECO:0000313" key="9">
    <source>
        <dbReference type="Proteomes" id="UP001386955"/>
    </source>
</evidence>
<keyword evidence="9" id="KW-1185">Reference proteome</keyword>
<dbReference type="PANTHER" id="PTHR27008">
    <property type="entry name" value="OS04G0122200 PROTEIN"/>
    <property type="match status" value="1"/>
</dbReference>
<dbReference type="SUPFAM" id="SSF52058">
    <property type="entry name" value="L domain-like"/>
    <property type="match status" value="1"/>
</dbReference>
<evidence type="ECO:0000256" key="7">
    <source>
        <dbReference type="SAM" id="Phobius"/>
    </source>
</evidence>
<accession>A0AAN9SQM9</accession>
<dbReference type="GO" id="GO:0016020">
    <property type="term" value="C:membrane"/>
    <property type="evidence" value="ECO:0007669"/>
    <property type="project" value="UniProtKB-SubCell"/>
</dbReference>
<keyword evidence="6 7" id="KW-0472">Membrane</keyword>
<dbReference type="Proteomes" id="UP001386955">
    <property type="component" value="Unassembled WGS sequence"/>
</dbReference>
<feature type="transmembrane region" description="Helical" evidence="7">
    <location>
        <begin position="76"/>
        <end position="99"/>
    </location>
</feature>
<organism evidence="8 9">
    <name type="scientific">Psophocarpus tetragonolobus</name>
    <name type="common">Winged bean</name>
    <name type="synonym">Dolichos tetragonolobus</name>
    <dbReference type="NCBI Taxonomy" id="3891"/>
    <lineage>
        <taxon>Eukaryota</taxon>
        <taxon>Viridiplantae</taxon>
        <taxon>Streptophyta</taxon>
        <taxon>Embryophyta</taxon>
        <taxon>Tracheophyta</taxon>
        <taxon>Spermatophyta</taxon>
        <taxon>Magnoliopsida</taxon>
        <taxon>eudicotyledons</taxon>
        <taxon>Gunneridae</taxon>
        <taxon>Pentapetalae</taxon>
        <taxon>rosids</taxon>
        <taxon>fabids</taxon>
        <taxon>Fabales</taxon>
        <taxon>Fabaceae</taxon>
        <taxon>Papilionoideae</taxon>
        <taxon>50 kb inversion clade</taxon>
        <taxon>NPAAA clade</taxon>
        <taxon>indigoferoid/millettioid clade</taxon>
        <taxon>Phaseoleae</taxon>
        <taxon>Psophocarpus</taxon>
    </lineage>
</organism>
<keyword evidence="3 7" id="KW-0812">Transmembrane</keyword>
<evidence type="ECO:0000256" key="6">
    <source>
        <dbReference type="ARBA" id="ARBA00023136"/>
    </source>
</evidence>
<name>A0AAN9SQM9_PSOTE</name>
<keyword evidence="4" id="KW-0677">Repeat</keyword>
<keyword evidence="2" id="KW-0433">Leucine-rich repeat</keyword>
<proteinExistence type="predicted"/>
<gene>
    <name evidence="8" type="ORF">VNO78_12367</name>
</gene>
<comment type="caution">
    <text evidence="8">The sequence shown here is derived from an EMBL/GenBank/DDBJ whole genome shotgun (WGS) entry which is preliminary data.</text>
</comment>